<evidence type="ECO:0000259" key="1">
    <source>
        <dbReference type="PROSITE" id="PS50883"/>
    </source>
</evidence>
<dbReference type="SMART" id="SM00052">
    <property type="entry name" value="EAL"/>
    <property type="match status" value="1"/>
</dbReference>
<dbReference type="STRING" id="1423804.FD14_GL003147"/>
<dbReference type="OrthoDB" id="8731447at2"/>
<dbReference type="InterPro" id="IPR050706">
    <property type="entry name" value="Cyclic-di-GMP_PDE-like"/>
</dbReference>
<keyword evidence="3" id="KW-1185">Reference proteome</keyword>
<accession>A0A0R2FNG9</accession>
<sequence length="219" mass="24927">MYRYFVQAQLDHFTGSLYGYEFIIREYDAGNWVAPLDYSKIIVGIQAILLKLTAQKLALKVNFVSFNLSPEQILNPAMATTLFNLQPELLPVKFVVELDTTTLTDDVDMAQLTAQLKTYTEHGIELSLDGVSLNQTNIANVATLLPLAQEVKFHMADFRDLQTDSELETRFQTWQAEIKDYNLRYVATGVQTAEDEALLDDHEIALRQGDYYGKPHEIQ</sequence>
<dbReference type="PATRIC" id="fig|1423804.4.peg.3381"/>
<dbReference type="InterPro" id="IPR035919">
    <property type="entry name" value="EAL_sf"/>
</dbReference>
<dbReference type="Gene3D" id="3.20.20.450">
    <property type="entry name" value="EAL domain"/>
    <property type="match status" value="1"/>
</dbReference>
<feature type="domain" description="EAL" evidence="1">
    <location>
        <begin position="1"/>
        <end position="219"/>
    </location>
</feature>
<reference evidence="2 3" key="1">
    <citation type="journal article" date="2015" name="Genome Announc.">
        <title>Expanding the biotechnology potential of lactobacilli through comparative genomics of 213 strains and associated genera.</title>
        <authorList>
            <person name="Sun Z."/>
            <person name="Harris H.M."/>
            <person name="McCann A."/>
            <person name="Guo C."/>
            <person name="Argimon S."/>
            <person name="Zhang W."/>
            <person name="Yang X."/>
            <person name="Jeffery I.B."/>
            <person name="Cooney J.C."/>
            <person name="Kagawa T.F."/>
            <person name="Liu W."/>
            <person name="Song Y."/>
            <person name="Salvetti E."/>
            <person name="Wrobel A."/>
            <person name="Rasinkangas P."/>
            <person name="Parkhill J."/>
            <person name="Rea M.C."/>
            <person name="O'Sullivan O."/>
            <person name="Ritari J."/>
            <person name="Douillard F.P."/>
            <person name="Paul Ross R."/>
            <person name="Yang R."/>
            <person name="Briner A.E."/>
            <person name="Felis G.E."/>
            <person name="de Vos W.M."/>
            <person name="Barrangou R."/>
            <person name="Klaenhammer T.R."/>
            <person name="Caufield P.W."/>
            <person name="Cui Y."/>
            <person name="Zhang H."/>
            <person name="O'Toole P.W."/>
        </authorList>
    </citation>
    <scope>NUCLEOTIDE SEQUENCE [LARGE SCALE GENOMIC DNA]</scope>
    <source>
        <strain evidence="2 3">DSM 23365</strain>
    </source>
</reference>
<evidence type="ECO:0000313" key="3">
    <source>
        <dbReference type="Proteomes" id="UP000051442"/>
    </source>
</evidence>
<organism evidence="2 3">
    <name type="scientific">Secundilactobacillus similis DSM 23365 = JCM 2765</name>
    <dbReference type="NCBI Taxonomy" id="1423804"/>
    <lineage>
        <taxon>Bacteria</taxon>
        <taxon>Bacillati</taxon>
        <taxon>Bacillota</taxon>
        <taxon>Bacilli</taxon>
        <taxon>Lactobacillales</taxon>
        <taxon>Lactobacillaceae</taxon>
        <taxon>Secundilactobacillus</taxon>
    </lineage>
</organism>
<dbReference type="AlphaFoldDB" id="A0A0R2FNG9"/>
<dbReference type="Proteomes" id="UP000051442">
    <property type="component" value="Unassembled WGS sequence"/>
</dbReference>
<dbReference type="SUPFAM" id="SSF141868">
    <property type="entry name" value="EAL domain-like"/>
    <property type="match status" value="1"/>
</dbReference>
<evidence type="ECO:0000313" key="2">
    <source>
        <dbReference type="EMBL" id="KRN26077.1"/>
    </source>
</evidence>
<gene>
    <name evidence="2" type="ORF">FD14_GL003147</name>
</gene>
<dbReference type="InterPro" id="IPR001633">
    <property type="entry name" value="EAL_dom"/>
</dbReference>
<protein>
    <submittedName>
        <fullName evidence="2">C-di-GMP-specific phosphodiesterase</fullName>
    </submittedName>
</protein>
<name>A0A0R2FNG9_9LACO</name>
<dbReference type="PANTHER" id="PTHR33121:SF70">
    <property type="entry name" value="SIGNALING PROTEIN YKOW"/>
    <property type="match status" value="1"/>
</dbReference>
<dbReference type="PANTHER" id="PTHR33121">
    <property type="entry name" value="CYCLIC DI-GMP PHOSPHODIESTERASE PDEF"/>
    <property type="match status" value="1"/>
</dbReference>
<proteinExistence type="predicted"/>
<dbReference type="EMBL" id="AYZM01000046">
    <property type="protein sequence ID" value="KRN26077.1"/>
    <property type="molecule type" value="Genomic_DNA"/>
</dbReference>
<dbReference type="PROSITE" id="PS50883">
    <property type="entry name" value="EAL"/>
    <property type="match status" value="1"/>
</dbReference>
<comment type="caution">
    <text evidence="2">The sequence shown here is derived from an EMBL/GenBank/DDBJ whole genome shotgun (WGS) entry which is preliminary data.</text>
</comment>
<dbReference type="GO" id="GO:0071111">
    <property type="term" value="F:cyclic-guanylate-specific phosphodiesterase activity"/>
    <property type="evidence" value="ECO:0007669"/>
    <property type="project" value="InterPro"/>
</dbReference>
<dbReference type="RefSeq" id="WP_054734779.1">
    <property type="nucleotide sequence ID" value="NZ_AYZM01000046.1"/>
</dbReference>
<dbReference type="Pfam" id="PF00563">
    <property type="entry name" value="EAL"/>
    <property type="match status" value="1"/>
</dbReference>